<name>A4CIH2_ROBBH</name>
<feature type="region of interest" description="Disordered" evidence="1">
    <location>
        <begin position="1"/>
        <end position="21"/>
    </location>
</feature>
<dbReference type="KEGG" id="rbi:RB2501_07510"/>
<sequence length="51" mass="6152">MKICEGNIERKTGADGKQKRAEKLHPFHPKSYHKLNLLMLWQVLNYWDKEK</sequence>
<reference evidence="2 3" key="1">
    <citation type="journal article" date="2009" name="J. Bacteriol.">
        <title>Complete genome sequence of Robiginitalea biformata HTCC2501.</title>
        <authorList>
            <person name="Oh H.M."/>
            <person name="Giovannoni S.J."/>
            <person name="Lee K."/>
            <person name="Ferriera S."/>
            <person name="Johnson J."/>
            <person name="Cho J.C."/>
        </authorList>
    </citation>
    <scope>NUCLEOTIDE SEQUENCE [LARGE SCALE GENOMIC DNA]</scope>
    <source>
        <strain evidence="3">ATCC BAA-864 / HTCC2501 / KCTC 12146</strain>
    </source>
</reference>
<dbReference type="AlphaFoldDB" id="A4CIH2"/>
<organism evidence="2 3">
    <name type="scientific">Robiginitalea biformata (strain ATCC BAA-864 / DSM 15991 / KCTC 12146 / HTCC2501)</name>
    <dbReference type="NCBI Taxonomy" id="313596"/>
    <lineage>
        <taxon>Bacteria</taxon>
        <taxon>Pseudomonadati</taxon>
        <taxon>Bacteroidota</taxon>
        <taxon>Flavobacteriia</taxon>
        <taxon>Flavobacteriales</taxon>
        <taxon>Flavobacteriaceae</taxon>
        <taxon>Robiginitalea</taxon>
    </lineage>
</organism>
<keyword evidence="3" id="KW-1185">Reference proteome</keyword>
<proteinExistence type="predicted"/>
<dbReference type="HOGENOM" id="CLU_3103323_0_0_10"/>
<protein>
    <submittedName>
        <fullName evidence="2">Uncharacterized protein</fullName>
    </submittedName>
</protein>
<gene>
    <name evidence="2" type="ordered locus">RB2501_07510</name>
</gene>
<evidence type="ECO:0000313" key="2">
    <source>
        <dbReference type="EMBL" id="EAR16730.1"/>
    </source>
</evidence>
<accession>A4CIH2</accession>
<dbReference type="Proteomes" id="UP000009049">
    <property type="component" value="Chromosome"/>
</dbReference>
<feature type="compositionally biased region" description="Basic and acidic residues" evidence="1">
    <location>
        <begin position="7"/>
        <end position="21"/>
    </location>
</feature>
<evidence type="ECO:0000256" key="1">
    <source>
        <dbReference type="SAM" id="MobiDB-lite"/>
    </source>
</evidence>
<evidence type="ECO:0000313" key="3">
    <source>
        <dbReference type="Proteomes" id="UP000009049"/>
    </source>
</evidence>
<dbReference type="EMBL" id="CP001712">
    <property type="protein sequence ID" value="EAR16730.1"/>
    <property type="molecule type" value="Genomic_DNA"/>
</dbReference>